<organism evidence="2 3">
    <name type="scientific">Metarhizium anisopliae BRIP 53293</name>
    <dbReference type="NCBI Taxonomy" id="1291518"/>
    <lineage>
        <taxon>Eukaryota</taxon>
        <taxon>Fungi</taxon>
        <taxon>Dikarya</taxon>
        <taxon>Ascomycota</taxon>
        <taxon>Pezizomycotina</taxon>
        <taxon>Sordariomycetes</taxon>
        <taxon>Hypocreomycetidae</taxon>
        <taxon>Hypocreales</taxon>
        <taxon>Clavicipitaceae</taxon>
        <taxon>Metarhizium</taxon>
    </lineage>
</organism>
<keyword evidence="3" id="KW-1185">Reference proteome</keyword>
<gene>
    <name evidence="2" type="ORF">H634G_11491</name>
</gene>
<evidence type="ECO:0000256" key="1">
    <source>
        <dbReference type="SAM" id="MobiDB-lite"/>
    </source>
</evidence>
<reference evidence="3" key="1">
    <citation type="journal article" date="2014" name="BMC Genomics">
        <title>The genome sequence of the biocontrol fungus Metarhizium anisopliae and comparative genomics of Metarhizium species.</title>
        <authorList>
            <person name="Pattemore J.A."/>
            <person name="Hane J.K."/>
            <person name="Williams A.H."/>
            <person name="Wilson B.A."/>
            <person name="Stodart B.J."/>
            <person name="Ash G.J."/>
        </authorList>
    </citation>
    <scope>NUCLEOTIDE SEQUENCE [LARGE SCALE GENOMIC DNA]</scope>
    <source>
        <strain evidence="3">BRIP 53293</strain>
    </source>
</reference>
<name>A0A0D9NL48_METAN</name>
<evidence type="ECO:0000313" key="2">
    <source>
        <dbReference type="EMBL" id="KJK73345.1"/>
    </source>
</evidence>
<sequence>MGLSLYQEQRLQVQTNISKTATSPRGERTPGDGGRDEGTTCMGCCDHTFCVESQRRSWCGYWLSLRWVTAVWMAEEDMQQAISERLGGVIPDYWGCATRNWGTGGFEYRFVLRKDGQTTPFSRQEMHALELPPATFWRYRRRYPEECFAARFSCCLREIRAPLVDIISGLGEPGAESIGSPSLCAGLQQELRMLPAIVV</sequence>
<dbReference type="EMBL" id="KE384931">
    <property type="protein sequence ID" value="KJK73345.1"/>
    <property type="molecule type" value="Genomic_DNA"/>
</dbReference>
<dbReference type="Proteomes" id="UP000054544">
    <property type="component" value="Unassembled WGS sequence"/>
</dbReference>
<feature type="region of interest" description="Disordered" evidence="1">
    <location>
        <begin position="16"/>
        <end position="37"/>
    </location>
</feature>
<dbReference type="AlphaFoldDB" id="A0A0D9NL48"/>
<feature type="compositionally biased region" description="Basic and acidic residues" evidence="1">
    <location>
        <begin position="25"/>
        <end position="37"/>
    </location>
</feature>
<proteinExistence type="predicted"/>
<accession>A0A0D9NL48</accession>
<protein>
    <submittedName>
        <fullName evidence="2">Uncharacterized protein</fullName>
    </submittedName>
</protein>
<evidence type="ECO:0000313" key="3">
    <source>
        <dbReference type="Proteomes" id="UP000054544"/>
    </source>
</evidence>